<dbReference type="SUPFAM" id="SSF50630">
    <property type="entry name" value="Acid proteases"/>
    <property type="match status" value="1"/>
</dbReference>
<dbReference type="PROSITE" id="PS51767">
    <property type="entry name" value="PEPTIDASE_A1"/>
    <property type="match status" value="1"/>
</dbReference>
<dbReference type="InterPro" id="IPR021109">
    <property type="entry name" value="Peptidase_aspartic_dom_sf"/>
</dbReference>
<dbReference type="PANTHER" id="PTHR47967:SF58">
    <property type="entry name" value="ASPARTIC PROTEINASE CDR1-LIKE PROTEIN-RELATED"/>
    <property type="match status" value="1"/>
</dbReference>
<dbReference type="InterPro" id="IPR032799">
    <property type="entry name" value="TAXi_C"/>
</dbReference>
<dbReference type="InterPro" id="IPR051708">
    <property type="entry name" value="Plant_Aspart_Prot_A1"/>
</dbReference>
<dbReference type="AlphaFoldDB" id="A0A8S9R6F8"/>
<keyword evidence="1" id="KW-0645">Protease</keyword>
<evidence type="ECO:0000259" key="3">
    <source>
        <dbReference type="PROSITE" id="PS51767"/>
    </source>
</evidence>
<evidence type="ECO:0000256" key="1">
    <source>
        <dbReference type="ARBA" id="ARBA00022670"/>
    </source>
</evidence>
<evidence type="ECO:0000256" key="2">
    <source>
        <dbReference type="ARBA" id="ARBA00022801"/>
    </source>
</evidence>
<protein>
    <recommendedName>
        <fullName evidence="3">Peptidase A1 domain-containing protein</fullName>
    </recommendedName>
</protein>
<sequence>MPGTTIGFSYNRSGLITSGSGIVGLSWASLSLISWMGEIFLDSGTTFTYLPRSCYNKVTEAVENVLIAACGVYSNNMLCYKSKTIEIFPVITMHFYGGADLVLD</sequence>
<keyword evidence="2" id="KW-0378">Hydrolase</keyword>
<dbReference type="GO" id="GO:0008233">
    <property type="term" value="F:peptidase activity"/>
    <property type="evidence" value="ECO:0007669"/>
    <property type="project" value="UniProtKB-KW"/>
</dbReference>
<gene>
    <name evidence="4" type="ORF">F2Q69_00012243</name>
</gene>
<dbReference type="Proteomes" id="UP000712600">
    <property type="component" value="Unassembled WGS sequence"/>
</dbReference>
<accession>A0A8S9R6F8</accession>
<proteinExistence type="predicted"/>
<feature type="domain" description="Peptidase A1" evidence="3">
    <location>
        <begin position="1"/>
        <end position="104"/>
    </location>
</feature>
<dbReference type="GO" id="GO:0006508">
    <property type="term" value="P:proteolysis"/>
    <property type="evidence" value="ECO:0007669"/>
    <property type="project" value="UniProtKB-KW"/>
</dbReference>
<dbReference type="GO" id="GO:0005576">
    <property type="term" value="C:extracellular region"/>
    <property type="evidence" value="ECO:0007669"/>
    <property type="project" value="TreeGrafter"/>
</dbReference>
<comment type="caution">
    <text evidence="4">The sequence shown here is derived from an EMBL/GenBank/DDBJ whole genome shotgun (WGS) entry which is preliminary data.</text>
</comment>
<dbReference type="Pfam" id="PF14541">
    <property type="entry name" value="TAXi_C"/>
    <property type="match status" value="1"/>
</dbReference>
<name>A0A8S9R6F8_BRACR</name>
<dbReference type="PANTHER" id="PTHR47967">
    <property type="entry name" value="OS07G0603500 PROTEIN-RELATED"/>
    <property type="match status" value="1"/>
</dbReference>
<dbReference type="InterPro" id="IPR033121">
    <property type="entry name" value="PEPTIDASE_A1"/>
</dbReference>
<evidence type="ECO:0000313" key="5">
    <source>
        <dbReference type="Proteomes" id="UP000712600"/>
    </source>
</evidence>
<dbReference type="Gene3D" id="2.40.70.10">
    <property type="entry name" value="Acid Proteases"/>
    <property type="match status" value="1"/>
</dbReference>
<reference evidence="4" key="1">
    <citation type="submission" date="2019-12" db="EMBL/GenBank/DDBJ databases">
        <title>Genome sequencing and annotation of Brassica cretica.</title>
        <authorList>
            <person name="Studholme D.J."/>
            <person name="Sarris P."/>
        </authorList>
    </citation>
    <scope>NUCLEOTIDE SEQUENCE</scope>
    <source>
        <strain evidence="4">PFS-109/04</strain>
        <tissue evidence="4">Leaf</tissue>
    </source>
</reference>
<organism evidence="4 5">
    <name type="scientific">Brassica cretica</name>
    <name type="common">Mustard</name>
    <dbReference type="NCBI Taxonomy" id="69181"/>
    <lineage>
        <taxon>Eukaryota</taxon>
        <taxon>Viridiplantae</taxon>
        <taxon>Streptophyta</taxon>
        <taxon>Embryophyta</taxon>
        <taxon>Tracheophyta</taxon>
        <taxon>Spermatophyta</taxon>
        <taxon>Magnoliopsida</taxon>
        <taxon>eudicotyledons</taxon>
        <taxon>Gunneridae</taxon>
        <taxon>Pentapetalae</taxon>
        <taxon>rosids</taxon>
        <taxon>malvids</taxon>
        <taxon>Brassicales</taxon>
        <taxon>Brassicaceae</taxon>
        <taxon>Brassiceae</taxon>
        <taxon>Brassica</taxon>
    </lineage>
</organism>
<evidence type="ECO:0000313" key="4">
    <source>
        <dbReference type="EMBL" id="KAF3557491.1"/>
    </source>
</evidence>
<dbReference type="EMBL" id="QGKX02000996">
    <property type="protein sequence ID" value="KAF3557491.1"/>
    <property type="molecule type" value="Genomic_DNA"/>
</dbReference>